<dbReference type="CDD" id="cd05251">
    <property type="entry name" value="NmrA_like_SDR_a"/>
    <property type="match status" value="1"/>
</dbReference>
<keyword evidence="2" id="KW-0521">NADP</keyword>
<comment type="caution">
    <text evidence="4">The sequence shown here is derived from an EMBL/GenBank/DDBJ whole genome shotgun (WGS) entry which is preliminary data.</text>
</comment>
<dbReference type="PANTHER" id="PTHR42748">
    <property type="entry name" value="NITROGEN METABOLITE REPRESSION PROTEIN NMRA FAMILY MEMBER"/>
    <property type="match status" value="1"/>
</dbReference>
<feature type="domain" description="NmrA-like" evidence="3">
    <location>
        <begin position="5"/>
        <end position="259"/>
    </location>
</feature>
<name>A0AA38RHV4_9PEZI</name>
<keyword evidence="5" id="KW-1185">Reference proteome</keyword>
<dbReference type="Proteomes" id="UP001174691">
    <property type="component" value="Unassembled WGS sequence"/>
</dbReference>
<accession>A0AA38RHV4</accession>
<dbReference type="Pfam" id="PF05368">
    <property type="entry name" value="NmrA"/>
    <property type="match status" value="1"/>
</dbReference>
<gene>
    <name evidence="4" type="ORF">NKR19_g9321</name>
</gene>
<dbReference type="GO" id="GO:0005634">
    <property type="term" value="C:nucleus"/>
    <property type="evidence" value="ECO:0007669"/>
    <property type="project" value="TreeGrafter"/>
</dbReference>
<dbReference type="PANTHER" id="PTHR42748:SF7">
    <property type="entry name" value="NMRA LIKE REDOX SENSOR 1-RELATED"/>
    <property type="match status" value="1"/>
</dbReference>
<protein>
    <submittedName>
        <fullName evidence="4">NAD(P)-binding protein</fullName>
    </submittedName>
</protein>
<comment type="similarity">
    <text evidence="1">Belongs to the NmrA-type oxidoreductase family.</text>
</comment>
<dbReference type="InterPro" id="IPR036291">
    <property type="entry name" value="NAD(P)-bd_dom_sf"/>
</dbReference>
<reference evidence="4" key="1">
    <citation type="submission" date="2022-07" db="EMBL/GenBank/DDBJ databases">
        <title>Fungi with potential for degradation of polypropylene.</title>
        <authorList>
            <person name="Gostincar C."/>
        </authorList>
    </citation>
    <scope>NUCLEOTIDE SEQUENCE</scope>
    <source>
        <strain evidence="4">EXF-13287</strain>
    </source>
</reference>
<evidence type="ECO:0000256" key="2">
    <source>
        <dbReference type="ARBA" id="ARBA00022857"/>
    </source>
</evidence>
<evidence type="ECO:0000313" key="4">
    <source>
        <dbReference type="EMBL" id="KAJ9132393.1"/>
    </source>
</evidence>
<organism evidence="4 5">
    <name type="scientific">Coniochaeta hoffmannii</name>
    <dbReference type="NCBI Taxonomy" id="91930"/>
    <lineage>
        <taxon>Eukaryota</taxon>
        <taxon>Fungi</taxon>
        <taxon>Dikarya</taxon>
        <taxon>Ascomycota</taxon>
        <taxon>Pezizomycotina</taxon>
        <taxon>Sordariomycetes</taxon>
        <taxon>Sordariomycetidae</taxon>
        <taxon>Coniochaetales</taxon>
        <taxon>Coniochaetaceae</taxon>
        <taxon>Coniochaeta</taxon>
    </lineage>
</organism>
<dbReference type="Gene3D" id="3.90.25.10">
    <property type="entry name" value="UDP-galactose 4-epimerase, domain 1"/>
    <property type="match status" value="1"/>
</dbReference>
<dbReference type="SUPFAM" id="SSF51735">
    <property type="entry name" value="NAD(P)-binding Rossmann-fold domains"/>
    <property type="match status" value="1"/>
</dbReference>
<evidence type="ECO:0000313" key="5">
    <source>
        <dbReference type="Proteomes" id="UP001174691"/>
    </source>
</evidence>
<dbReference type="InterPro" id="IPR008030">
    <property type="entry name" value="NmrA-like"/>
</dbReference>
<proteinExistence type="inferred from homology"/>
<evidence type="ECO:0000256" key="1">
    <source>
        <dbReference type="ARBA" id="ARBA00006328"/>
    </source>
</evidence>
<dbReference type="InterPro" id="IPR051164">
    <property type="entry name" value="NmrA-like_oxidored"/>
</dbReference>
<dbReference type="AlphaFoldDB" id="A0AA38RHV4"/>
<dbReference type="Gene3D" id="3.40.50.720">
    <property type="entry name" value="NAD(P)-binding Rossmann-like Domain"/>
    <property type="match status" value="1"/>
</dbReference>
<evidence type="ECO:0000259" key="3">
    <source>
        <dbReference type="Pfam" id="PF05368"/>
    </source>
</evidence>
<sequence>MSPRAILVTGATGRQGGAVVRHLQGNPEFQILAVTRNPDSHAAQRLSQQAPNITVVQGNLNDVEALFESAKKLADGPVWGVYSMQNPLAKGESIELEEQQGKALVDAALKSGVQHFVYSSVDRGGDDKSFDNPTPVPYWVSKHAIEHHLVDRASGGEMGWTILRPASFMDDFVPGFRAKFLFTAWKLSLAPGKRMQLAAVTDVGHFAARAFMFPKQYSGRGISIAGDELTYDEAAAVFRQKTGRDVPTMFGFAASLLLRVIPGVGAMFKWLAEEGFQANIGELRKEHPGLMDFPTFIEKHSGYLP</sequence>
<dbReference type="EMBL" id="JANBVN010000219">
    <property type="protein sequence ID" value="KAJ9132393.1"/>
    <property type="molecule type" value="Genomic_DNA"/>
</dbReference>